<dbReference type="WBParaSite" id="L893_g4724.t1">
    <property type="protein sequence ID" value="L893_g4724.t1"/>
    <property type="gene ID" value="L893_g4724"/>
</dbReference>
<evidence type="ECO:0000313" key="1">
    <source>
        <dbReference type="Proteomes" id="UP000095287"/>
    </source>
</evidence>
<keyword evidence="1" id="KW-1185">Reference proteome</keyword>
<sequence length="124" mass="13739">MAGHSTYRSTRLSCSELGCFSKFEDWDDYFRKGKGSGHSESQDPIEAIGQQGPLSFLWSFETVDETVVPLYVHLGRFLHHLLPDKNAFYDQCKGRLGSLSAVDELATPSRNASLSKCAFDSCGP</sequence>
<accession>A0A1I8AE87</accession>
<organism evidence="1 2">
    <name type="scientific">Steinernema glaseri</name>
    <dbReference type="NCBI Taxonomy" id="37863"/>
    <lineage>
        <taxon>Eukaryota</taxon>
        <taxon>Metazoa</taxon>
        <taxon>Ecdysozoa</taxon>
        <taxon>Nematoda</taxon>
        <taxon>Chromadorea</taxon>
        <taxon>Rhabditida</taxon>
        <taxon>Tylenchina</taxon>
        <taxon>Panagrolaimomorpha</taxon>
        <taxon>Strongyloidoidea</taxon>
        <taxon>Steinernematidae</taxon>
        <taxon>Steinernema</taxon>
    </lineage>
</organism>
<reference evidence="2" key="1">
    <citation type="submission" date="2016-11" db="UniProtKB">
        <authorList>
            <consortium name="WormBaseParasite"/>
        </authorList>
    </citation>
    <scope>IDENTIFICATION</scope>
</reference>
<name>A0A1I8AE87_9BILA</name>
<protein>
    <submittedName>
        <fullName evidence="2">Uncharacterized protein</fullName>
    </submittedName>
</protein>
<proteinExistence type="predicted"/>
<dbReference type="Proteomes" id="UP000095287">
    <property type="component" value="Unplaced"/>
</dbReference>
<dbReference type="AlphaFoldDB" id="A0A1I8AE87"/>
<evidence type="ECO:0000313" key="2">
    <source>
        <dbReference type="WBParaSite" id="L893_g4724.t1"/>
    </source>
</evidence>